<dbReference type="Gene3D" id="1.10.1520.10">
    <property type="entry name" value="Ribonuclease III domain"/>
    <property type="match status" value="1"/>
</dbReference>
<protein>
    <recommendedName>
        <fullName evidence="1">RNase III domain-containing protein</fullName>
    </recommendedName>
</protein>
<dbReference type="PROSITE" id="PS50142">
    <property type="entry name" value="RNASE_3_2"/>
    <property type="match status" value="1"/>
</dbReference>
<dbReference type="InterPro" id="IPR036389">
    <property type="entry name" value="RNase_III_sf"/>
</dbReference>
<sequence length="319" mass="32718">APGATAAPEEAREALGGVALGPAAAEAKAQAQAQAQAQAPGAGGEEPGPIRLVPEFLARHPIRRDLAESLQSLPVVCCKLAHLKRTADLRRSVFRLAEIGSVFSAGSDLVRPFRLPCYGEAHRYSLAAEAGLVDRLCNEGVRLSDIQPKRLTGSSAASCSFSRQEAAWVYEAAVTSSGAGEPYDGSRLAWLGDAAIGFLLAVWLAQSLPNADLEQLQGAAGQLYSNRSLNAAALAPPLELHRFIRASPFACAGAAEAADAARSVLSGGATTPDVVPCKKGLADALEAVVGATVVLCGLRPAALLLGGLAGWLASSPLEG</sequence>
<dbReference type="Proteomes" id="UP001189429">
    <property type="component" value="Unassembled WGS sequence"/>
</dbReference>
<evidence type="ECO:0000259" key="1">
    <source>
        <dbReference type="PROSITE" id="PS50142"/>
    </source>
</evidence>
<comment type="caution">
    <text evidence="2">The sequence shown here is derived from an EMBL/GenBank/DDBJ whole genome shotgun (WGS) entry which is preliminary data.</text>
</comment>
<dbReference type="EMBL" id="CAUYUJ010002973">
    <property type="protein sequence ID" value="CAK0803204.1"/>
    <property type="molecule type" value="Genomic_DNA"/>
</dbReference>
<feature type="domain" description="RNase III" evidence="1">
    <location>
        <begin position="169"/>
        <end position="297"/>
    </location>
</feature>
<evidence type="ECO:0000313" key="2">
    <source>
        <dbReference type="EMBL" id="CAK0803204.1"/>
    </source>
</evidence>
<feature type="non-terminal residue" evidence="2">
    <location>
        <position position="319"/>
    </location>
</feature>
<reference evidence="2" key="1">
    <citation type="submission" date="2023-10" db="EMBL/GenBank/DDBJ databases">
        <authorList>
            <person name="Chen Y."/>
            <person name="Shah S."/>
            <person name="Dougan E. K."/>
            <person name="Thang M."/>
            <person name="Chan C."/>
        </authorList>
    </citation>
    <scope>NUCLEOTIDE SEQUENCE [LARGE SCALE GENOMIC DNA]</scope>
</reference>
<dbReference type="SUPFAM" id="SSF69065">
    <property type="entry name" value="RNase III domain-like"/>
    <property type="match status" value="1"/>
</dbReference>
<name>A0ABN9QBD9_9DINO</name>
<gene>
    <name evidence="2" type="ORF">PCOR1329_LOCUS10481</name>
</gene>
<keyword evidence="3" id="KW-1185">Reference proteome</keyword>
<dbReference type="Pfam" id="PF00636">
    <property type="entry name" value="Ribonuclease_3"/>
    <property type="match status" value="1"/>
</dbReference>
<proteinExistence type="predicted"/>
<feature type="non-terminal residue" evidence="2">
    <location>
        <position position="1"/>
    </location>
</feature>
<evidence type="ECO:0000313" key="3">
    <source>
        <dbReference type="Proteomes" id="UP001189429"/>
    </source>
</evidence>
<dbReference type="InterPro" id="IPR000999">
    <property type="entry name" value="RNase_III_dom"/>
</dbReference>
<accession>A0ABN9QBD9</accession>
<organism evidence="2 3">
    <name type="scientific">Prorocentrum cordatum</name>
    <dbReference type="NCBI Taxonomy" id="2364126"/>
    <lineage>
        <taxon>Eukaryota</taxon>
        <taxon>Sar</taxon>
        <taxon>Alveolata</taxon>
        <taxon>Dinophyceae</taxon>
        <taxon>Prorocentrales</taxon>
        <taxon>Prorocentraceae</taxon>
        <taxon>Prorocentrum</taxon>
    </lineage>
</organism>